<gene>
    <name evidence="2" type="ORF">EDD55_10715</name>
</gene>
<feature type="domain" description="N-acetyltransferase" evidence="1">
    <location>
        <begin position="1"/>
        <end position="147"/>
    </location>
</feature>
<organism evidence="2 3">
    <name type="scientific">Varunaivibrio sulfuroxidans</name>
    <dbReference type="NCBI Taxonomy" id="1773489"/>
    <lineage>
        <taxon>Bacteria</taxon>
        <taxon>Pseudomonadati</taxon>
        <taxon>Pseudomonadota</taxon>
        <taxon>Alphaproteobacteria</taxon>
        <taxon>Rhodospirillales</taxon>
        <taxon>Magnetovibrionaceae</taxon>
        <taxon>Varunaivibrio</taxon>
    </lineage>
</organism>
<dbReference type="SUPFAM" id="SSF55729">
    <property type="entry name" value="Acyl-CoA N-acyltransferases (Nat)"/>
    <property type="match status" value="1"/>
</dbReference>
<dbReference type="RefSeq" id="WP_132939328.1">
    <property type="nucleotide sequence ID" value="NZ_CP119676.1"/>
</dbReference>
<proteinExistence type="predicted"/>
<reference evidence="2 3" key="1">
    <citation type="submission" date="2019-03" db="EMBL/GenBank/DDBJ databases">
        <title>Genomic Encyclopedia of Type Strains, Phase IV (KMG-IV): sequencing the most valuable type-strain genomes for metagenomic binning, comparative biology and taxonomic classification.</title>
        <authorList>
            <person name="Goeker M."/>
        </authorList>
    </citation>
    <scope>NUCLEOTIDE SEQUENCE [LARGE SCALE GENOMIC DNA]</scope>
    <source>
        <strain evidence="2 3">DSM 101688</strain>
    </source>
</reference>
<dbReference type="InterPro" id="IPR000182">
    <property type="entry name" value="GNAT_dom"/>
</dbReference>
<sequence>MNFRRATMADADLLFAWRNDAHTRAMSHDGREIAFSDHLAWLDKSLTDARRDLFVCQGDAAAPIGVIRRDDEGALSVLSWTLNPDYRGRGLGKAMLWSFVTRYPGRYRAEVKASNVASQKMCVHAGFRLGEEKGGIFHFYREAPRPPK</sequence>
<accession>A0A4R3J6Y3</accession>
<keyword evidence="3" id="KW-1185">Reference proteome</keyword>
<comment type="caution">
    <text evidence="2">The sequence shown here is derived from an EMBL/GenBank/DDBJ whole genome shotgun (WGS) entry which is preliminary data.</text>
</comment>
<dbReference type="Pfam" id="PF13302">
    <property type="entry name" value="Acetyltransf_3"/>
    <property type="match status" value="1"/>
</dbReference>
<dbReference type="OrthoDB" id="9788924at2"/>
<dbReference type="PROSITE" id="PS51186">
    <property type="entry name" value="GNAT"/>
    <property type="match status" value="1"/>
</dbReference>
<dbReference type="GO" id="GO:0016747">
    <property type="term" value="F:acyltransferase activity, transferring groups other than amino-acyl groups"/>
    <property type="evidence" value="ECO:0007669"/>
    <property type="project" value="InterPro"/>
</dbReference>
<evidence type="ECO:0000313" key="2">
    <source>
        <dbReference type="EMBL" id="TCS61608.1"/>
    </source>
</evidence>
<dbReference type="InterPro" id="IPR016181">
    <property type="entry name" value="Acyl_CoA_acyltransferase"/>
</dbReference>
<evidence type="ECO:0000313" key="3">
    <source>
        <dbReference type="Proteomes" id="UP000295304"/>
    </source>
</evidence>
<dbReference type="EMBL" id="SLZW01000007">
    <property type="protein sequence ID" value="TCS61608.1"/>
    <property type="molecule type" value="Genomic_DNA"/>
</dbReference>
<keyword evidence="2" id="KW-0808">Transferase</keyword>
<protein>
    <submittedName>
        <fullName evidence="2">RimJ/RimL family protein N-acetyltransferase</fullName>
    </submittedName>
</protein>
<dbReference type="Proteomes" id="UP000295304">
    <property type="component" value="Unassembled WGS sequence"/>
</dbReference>
<dbReference type="AlphaFoldDB" id="A0A4R3J6Y3"/>
<evidence type="ECO:0000259" key="1">
    <source>
        <dbReference type="PROSITE" id="PS51186"/>
    </source>
</evidence>
<name>A0A4R3J6Y3_9PROT</name>
<dbReference type="Gene3D" id="3.40.630.30">
    <property type="match status" value="1"/>
</dbReference>